<proteinExistence type="predicted"/>
<keyword evidence="3" id="KW-1185">Reference proteome</keyword>
<evidence type="ECO:0000259" key="1">
    <source>
        <dbReference type="SMART" id="SM00507"/>
    </source>
</evidence>
<dbReference type="CDD" id="cd00085">
    <property type="entry name" value="HNHc"/>
    <property type="match status" value="1"/>
</dbReference>
<gene>
    <name evidence="2" type="ORF">I2494_20120</name>
</gene>
<comment type="caution">
    <text evidence="2">The sequence shown here is derived from an EMBL/GenBank/DDBJ whole genome shotgun (WGS) entry which is preliminary data.</text>
</comment>
<organism evidence="2 3">
    <name type="scientific">Limnobaculum allomyrinae</name>
    <dbReference type="NCBI Taxonomy" id="2791986"/>
    <lineage>
        <taxon>Bacteria</taxon>
        <taxon>Pseudomonadati</taxon>
        <taxon>Pseudomonadota</taxon>
        <taxon>Gammaproteobacteria</taxon>
        <taxon>Enterobacterales</taxon>
        <taxon>Budviciaceae</taxon>
        <taxon>Limnobaculum</taxon>
    </lineage>
</organism>
<dbReference type="Proteomes" id="UP001296921">
    <property type="component" value="Unassembled WGS sequence"/>
</dbReference>
<feature type="domain" description="HNH nuclease" evidence="1">
    <location>
        <begin position="37"/>
        <end position="86"/>
    </location>
</feature>
<protein>
    <submittedName>
        <fullName evidence="2">DUF968 domain-containing protein</fullName>
    </submittedName>
</protein>
<dbReference type="Pfam" id="PF06147">
    <property type="entry name" value="DUF968"/>
    <property type="match status" value="1"/>
</dbReference>
<sequence length="122" mass="13593">MMKTNMELIADINSTPIGALSYASMLRPKLKRWECEKYTKWVKTQACSGCGAGADDPHHIIGHGQGGMGTKAHDLFVIPLCRRCHDALHADVGEWERDHGSQVELFFRFIDRALAIGAILEK</sequence>
<dbReference type="SMART" id="SM00507">
    <property type="entry name" value="HNHc"/>
    <property type="match status" value="1"/>
</dbReference>
<name>A0ABS1IW38_9GAMM</name>
<reference evidence="2 3" key="1">
    <citation type="submission" date="2020-11" db="EMBL/GenBank/DDBJ databases">
        <title>Insectihabitans protaetiae gen. nov. sp. nov. and Insectihabitans allomyrinae sp. nov., isolated from larvae of Protaetia brevitarsis seulensis and Allomyrina dichotoma, respectively.</title>
        <authorList>
            <person name="Lee S.D."/>
            <person name="Byeon Y.-S."/>
            <person name="Kim S.-M."/>
            <person name="Yang H.L."/>
            <person name="Kim I.S."/>
        </authorList>
    </citation>
    <scope>NUCLEOTIDE SEQUENCE [LARGE SCALE GENOMIC DNA]</scope>
    <source>
        <strain evidence="2 3">BWR-B9</strain>
    </source>
</reference>
<evidence type="ECO:0000313" key="2">
    <source>
        <dbReference type="EMBL" id="MBK5145979.1"/>
    </source>
</evidence>
<dbReference type="EMBL" id="JADRCR010000020">
    <property type="protein sequence ID" value="MBK5145979.1"/>
    <property type="molecule type" value="Genomic_DNA"/>
</dbReference>
<accession>A0ABS1IW38</accession>
<evidence type="ECO:0000313" key="3">
    <source>
        <dbReference type="Proteomes" id="UP001296921"/>
    </source>
</evidence>
<dbReference type="InterPro" id="IPR010373">
    <property type="entry name" value="DUF968"/>
</dbReference>
<dbReference type="Gene3D" id="3.30.50.20">
    <property type="entry name" value="prophage-derive protein ybcO"/>
    <property type="match status" value="1"/>
</dbReference>
<dbReference type="InterPro" id="IPR003615">
    <property type="entry name" value="HNH_nuc"/>
</dbReference>